<gene>
    <name evidence="1" type="ORF">JZL65_01670</name>
</gene>
<evidence type="ECO:0000313" key="2">
    <source>
        <dbReference type="Proteomes" id="UP000683551"/>
    </source>
</evidence>
<dbReference type="GO" id="GO:0008893">
    <property type="term" value="F:guanosine-3',5'-bis(diphosphate) 3'-diphosphatase activity"/>
    <property type="evidence" value="ECO:0007669"/>
    <property type="project" value="TreeGrafter"/>
</dbReference>
<dbReference type="RefSeq" id="WP_273145324.1">
    <property type="nucleotide sequence ID" value="NZ_CP053675.1"/>
</dbReference>
<protein>
    <submittedName>
        <fullName evidence="1">Bifunctional (P)ppGpp synthetase/guanosine-3',5'-bis(Diphosphate) 3'-pyrophosphohydrolase</fullName>
    </submittedName>
</protein>
<dbReference type="Proteomes" id="UP000683551">
    <property type="component" value="Chromosome"/>
</dbReference>
<sequence length="274" mass="31213">MQWEATTQSQKTDTKNIKGLSMSNNLALDAMQFARKIHAEQRRKYTNNPYTDHLAEVAGIVATVSGLHPSAQVTLAVAWLHDTVEDQGVSDQTLLNRFGYEVMRGVMLLSDLETGNRVQRKEASRNRLSGAPGWVQDIKVADLISNISSIVMHDPKFAVVYLEEKRLLLDVLTAANPALLSIARTKLLMNSQKVYGKIIAEIKYPRTVDYSFVNRESLIASFLNETIRRFHADDREELFMLLKNRLTHSDISDDDRAMLDRAYDRARREFVDEE</sequence>
<dbReference type="SUPFAM" id="SSF109604">
    <property type="entry name" value="HD-domain/PDEase-like"/>
    <property type="match status" value="1"/>
</dbReference>
<reference evidence="1" key="1">
    <citation type="submission" date="2021-02" db="EMBL/GenBank/DDBJ databases">
        <title>Comparative genomics of Ferrovum myxofaciens strains, predominant extremophile bacteria forming large biofilm stalactites in acid mine ecosystems.</title>
        <authorList>
            <person name="Burkartova K."/>
            <person name="Ridl J."/>
            <person name="Pajer P."/>
            <person name="Falteisek L."/>
        </authorList>
    </citation>
    <scope>NUCLEOTIDE SEQUENCE</scope>
    <source>
        <strain evidence="1">MI1III</strain>
    </source>
</reference>
<accession>A0A9E6MYK6</accession>
<dbReference type="PANTHER" id="PTHR46246:SF1">
    <property type="entry name" value="GUANOSINE-3',5'-BIS(DIPHOSPHATE) 3'-PYROPHOSPHOHYDROLASE MESH1"/>
    <property type="match status" value="1"/>
</dbReference>
<dbReference type="Pfam" id="PF13328">
    <property type="entry name" value="HD_4"/>
    <property type="match status" value="1"/>
</dbReference>
<proteinExistence type="predicted"/>
<name>A0A9E6MYK6_9PROT</name>
<dbReference type="EMBL" id="CP071137">
    <property type="protein sequence ID" value="QWY77823.1"/>
    <property type="molecule type" value="Genomic_DNA"/>
</dbReference>
<evidence type="ECO:0000313" key="1">
    <source>
        <dbReference type="EMBL" id="QWY77823.1"/>
    </source>
</evidence>
<organism evidence="1 2">
    <name type="scientific">Ferrovum myxofaciens</name>
    <dbReference type="NCBI Taxonomy" id="416213"/>
    <lineage>
        <taxon>Bacteria</taxon>
        <taxon>Pseudomonadati</taxon>
        <taxon>Pseudomonadota</taxon>
        <taxon>Betaproteobacteria</taxon>
        <taxon>Ferrovales</taxon>
        <taxon>Ferrovaceae</taxon>
        <taxon>Ferrovum</taxon>
    </lineage>
</organism>
<dbReference type="InterPro" id="IPR052194">
    <property type="entry name" value="MESH1"/>
</dbReference>
<dbReference type="PANTHER" id="PTHR46246">
    <property type="entry name" value="GUANOSINE-3',5'-BIS(DIPHOSPHATE) 3'-PYROPHOSPHOHYDROLASE MESH1"/>
    <property type="match status" value="1"/>
</dbReference>
<dbReference type="Gene3D" id="1.10.3210.10">
    <property type="entry name" value="Hypothetical protein af1432"/>
    <property type="match status" value="1"/>
</dbReference>
<dbReference type="AlphaFoldDB" id="A0A9E6MYK6"/>